<dbReference type="Gene3D" id="3.40.50.720">
    <property type="entry name" value="NAD(P)-binding Rossmann-like Domain"/>
    <property type="match status" value="1"/>
</dbReference>
<gene>
    <name evidence="3" type="ORF">R3P96_10950</name>
</gene>
<dbReference type="RefSeq" id="WP_317564322.1">
    <property type="nucleotide sequence ID" value="NZ_JAWLJX010000002.1"/>
</dbReference>
<dbReference type="EMBL" id="JAWLJX010000002">
    <property type="protein sequence ID" value="MDV6261862.1"/>
    <property type="molecule type" value="Genomic_DNA"/>
</dbReference>
<dbReference type="PRINTS" id="PR00081">
    <property type="entry name" value="GDHRDH"/>
</dbReference>
<dbReference type="Proteomes" id="UP001185755">
    <property type="component" value="Unassembled WGS sequence"/>
</dbReference>
<sequence>MSNRIVTPFGADATADEVSEGVDLTGTRAIVTGGASGIGIETSRTLARRGAVVTIAVRDISTGNKVAAEITAETGNSRIDVRRLELTDMSSVRTFVDEWDEPLDVLVNNAGVMAVPGLTIDGGGWERQFATNFLGHFALTTGLHHALARANGARVVSVSSSGHLFSPVVFGDINFRFRTYDPVQAYGQSKTAVVLFGVAASARWENDGITVNTLNPGAIATSLQRHVGGKLATPVELQKTPAQGASTSVLLATDPHLAGIGGRYFNDNQEASRVDRRPTDIAELVNSVASYALDPDAAERLWDIAARAVE</sequence>
<protein>
    <submittedName>
        <fullName evidence="3">SDR family NAD(P)-dependent oxidoreductase</fullName>
    </submittedName>
</protein>
<evidence type="ECO:0000256" key="1">
    <source>
        <dbReference type="ARBA" id="ARBA00006484"/>
    </source>
</evidence>
<dbReference type="PANTHER" id="PTHR24320">
    <property type="entry name" value="RETINOL DEHYDROGENASE"/>
    <property type="match status" value="1"/>
</dbReference>
<comment type="caution">
    <text evidence="3">The sequence shown here is derived from an EMBL/GenBank/DDBJ whole genome shotgun (WGS) entry which is preliminary data.</text>
</comment>
<comment type="similarity">
    <text evidence="1">Belongs to the short-chain dehydrogenases/reductases (SDR) family.</text>
</comment>
<dbReference type="InterPro" id="IPR036291">
    <property type="entry name" value="NAD(P)-bd_dom_sf"/>
</dbReference>
<accession>A0ABU4BCD3</accession>
<proteinExistence type="inferred from homology"/>
<evidence type="ECO:0000313" key="4">
    <source>
        <dbReference type="Proteomes" id="UP001185755"/>
    </source>
</evidence>
<dbReference type="InterPro" id="IPR020904">
    <property type="entry name" value="Sc_DH/Rdtase_CS"/>
</dbReference>
<reference evidence="3 4" key="1">
    <citation type="submission" date="2023-10" db="EMBL/GenBank/DDBJ databases">
        <title>Development of a sustainable strategy for remediation of hydrocarbon-contaminated territories based on the waste exchange concept.</title>
        <authorList>
            <person name="Krivoruchko A."/>
        </authorList>
    </citation>
    <scope>NUCLEOTIDE SEQUENCE [LARGE SCALE GENOMIC DNA]</scope>
    <source>
        <strain evidence="3 4">IEGM 1323</strain>
    </source>
</reference>
<dbReference type="CDD" id="cd05327">
    <property type="entry name" value="retinol-DH_like_SDR_c_like"/>
    <property type="match status" value="1"/>
</dbReference>
<name>A0ABU4BCD3_9NOCA</name>
<dbReference type="InterPro" id="IPR002347">
    <property type="entry name" value="SDR_fam"/>
</dbReference>
<dbReference type="SUPFAM" id="SSF51735">
    <property type="entry name" value="NAD(P)-binding Rossmann-fold domains"/>
    <property type="match status" value="1"/>
</dbReference>
<keyword evidence="4" id="KW-1185">Reference proteome</keyword>
<dbReference type="Pfam" id="PF00106">
    <property type="entry name" value="adh_short"/>
    <property type="match status" value="1"/>
</dbReference>
<evidence type="ECO:0000256" key="2">
    <source>
        <dbReference type="ARBA" id="ARBA00023002"/>
    </source>
</evidence>
<dbReference type="PROSITE" id="PS00061">
    <property type="entry name" value="ADH_SHORT"/>
    <property type="match status" value="1"/>
</dbReference>
<organism evidence="3 4">
    <name type="scientific">Rhodococcoides yunnanense</name>
    <dbReference type="NCBI Taxonomy" id="278209"/>
    <lineage>
        <taxon>Bacteria</taxon>
        <taxon>Bacillati</taxon>
        <taxon>Actinomycetota</taxon>
        <taxon>Actinomycetes</taxon>
        <taxon>Mycobacteriales</taxon>
        <taxon>Nocardiaceae</taxon>
        <taxon>Rhodococcoides</taxon>
    </lineage>
</organism>
<dbReference type="PANTHER" id="PTHR24320:SF148">
    <property type="entry name" value="NAD(P)-BINDING ROSSMANN-FOLD SUPERFAMILY PROTEIN"/>
    <property type="match status" value="1"/>
</dbReference>
<keyword evidence="2" id="KW-0560">Oxidoreductase</keyword>
<evidence type="ECO:0000313" key="3">
    <source>
        <dbReference type="EMBL" id="MDV6261862.1"/>
    </source>
</evidence>